<protein>
    <submittedName>
        <fullName evidence="3">Uncharacterized protein</fullName>
    </submittedName>
</protein>
<reference evidence="3" key="2">
    <citation type="submission" date="2022-09" db="EMBL/GenBank/DDBJ databases">
        <title>Rouxiella aceris sp. nov., isolated from tree sap and emended description of the genus Rhouxiella.</title>
        <authorList>
            <person name="Kim I.S."/>
        </authorList>
    </citation>
    <scope>NUCLEOTIDE SEQUENCE</scope>
    <source>
        <strain evidence="3">SAP-2</strain>
    </source>
</reference>
<dbReference type="Proteomes" id="UP000705283">
    <property type="component" value="Unassembled WGS sequence"/>
</dbReference>
<name>A0AA41BX03_9GAMM</name>
<reference evidence="3" key="1">
    <citation type="submission" date="2020-11" db="EMBL/GenBank/DDBJ databases">
        <authorList>
            <person name="Lee S.D."/>
        </authorList>
    </citation>
    <scope>NUCLEOTIDE SEQUENCE</scope>
    <source>
        <strain evidence="3">SAP-2</strain>
    </source>
</reference>
<keyword evidence="1" id="KW-0175">Coiled coil</keyword>
<gene>
    <name evidence="3" type="ORF">ITX54_13605</name>
</gene>
<evidence type="ECO:0000256" key="1">
    <source>
        <dbReference type="SAM" id="Coils"/>
    </source>
</evidence>
<evidence type="ECO:0000313" key="4">
    <source>
        <dbReference type="Proteomes" id="UP000705283"/>
    </source>
</evidence>
<proteinExistence type="predicted"/>
<comment type="caution">
    <text evidence="3">The sequence shown here is derived from an EMBL/GenBank/DDBJ whole genome shotgun (WGS) entry which is preliminary data.</text>
</comment>
<organism evidence="3 4">
    <name type="scientific">Rouxiella silvae</name>
    <dbReference type="NCBI Taxonomy" id="1646373"/>
    <lineage>
        <taxon>Bacteria</taxon>
        <taxon>Pseudomonadati</taxon>
        <taxon>Pseudomonadota</taxon>
        <taxon>Gammaproteobacteria</taxon>
        <taxon>Enterobacterales</taxon>
        <taxon>Yersiniaceae</taxon>
        <taxon>Rouxiella</taxon>
    </lineage>
</organism>
<dbReference type="EMBL" id="JADMKS010000005">
    <property type="protein sequence ID" value="MBF6637695.1"/>
    <property type="molecule type" value="Genomic_DNA"/>
</dbReference>
<sequence>MKIDNVVSNGQLHSIENHPHEQNRSRSEGENEIGLTINYQDPDAPPENIIEKMSEGEKSLISTLLRPFDMCIHLCNDAKQILTKNYQSRVNETLGAFEKSIENVQLELRDILECEEFNNLSRLYMICIEYKEMLDKVSLLYEKEKIKIDNLQTQNSDYNNNKKKDITPEYSEAQLKQMSDFEVLGKKFNDKKRLYELSRIEINSAISNLNPSSLTKSLLYIMKEGAHFRTPLLLEQLALTTSVPEIPGAYSKAGIQIQIVLPSRGVIKKLFNSKPIENIFIQPFVHLEAGIGTSMDITKNMELPINIKLAATALRVNHFGLNIPVNRSIEGWHCEKAHYVIELVNRLETAVNVTGDKLSTPLDLQLKVGADTVRQFVFPCNKSGTTRFMVQLALRAAGAMATGYSALALGATASTVKACCIAGADVTGVFCEMIKVIEPDYIVDIIEPLTLGIDFSVNTNIEVPYLGTLNYLSMQRLNSGFVVEHDIKKHNPVATQQALDTTLDSNPMNGMEMRHRKSSVVNKGAFFPLSDVTTV</sequence>
<evidence type="ECO:0000313" key="3">
    <source>
        <dbReference type="EMBL" id="MBF6637695.1"/>
    </source>
</evidence>
<accession>A0AA41BX03</accession>
<feature type="compositionally biased region" description="Basic and acidic residues" evidence="2">
    <location>
        <begin position="15"/>
        <end position="29"/>
    </location>
</feature>
<dbReference type="RefSeq" id="WP_194978194.1">
    <property type="nucleotide sequence ID" value="NZ_JADMKS010000005.1"/>
</dbReference>
<evidence type="ECO:0000256" key="2">
    <source>
        <dbReference type="SAM" id="MobiDB-lite"/>
    </source>
</evidence>
<feature type="compositionally biased region" description="Polar residues" evidence="2">
    <location>
        <begin position="1"/>
        <end position="14"/>
    </location>
</feature>
<dbReference type="AlphaFoldDB" id="A0AA41BX03"/>
<feature type="coiled-coil region" evidence="1">
    <location>
        <begin position="134"/>
        <end position="161"/>
    </location>
</feature>
<feature type="region of interest" description="Disordered" evidence="2">
    <location>
        <begin position="1"/>
        <end position="31"/>
    </location>
</feature>